<dbReference type="RefSeq" id="WP_045165499.1">
    <property type="nucleotide sequence ID" value="NZ_CP113864.1"/>
</dbReference>
<organism evidence="1 2">
    <name type="scientific">Caldicellulosiruptor naganoensis</name>
    <dbReference type="NCBI Taxonomy" id="29324"/>
    <lineage>
        <taxon>Bacteria</taxon>
        <taxon>Bacillati</taxon>
        <taxon>Bacillota</taxon>
        <taxon>Bacillota incertae sedis</taxon>
        <taxon>Caldicellulosiruptorales</taxon>
        <taxon>Caldicellulosiruptoraceae</taxon>
        <taxon>Caldicellulosiruptor</taxon>
    </lineage>
</organism>
<proteinExistence type="predicted"/>
<name>A0ABY7BG25_9FIRM</name>
<keyword evidence="2" id="KW-1185">Reference proteome</keyword>
<accession>A0ABY7BG25</accession>
<sequence length="67" mass="7702">MRGQDQQTFKLVADLKPKLSNEFRNGNKEIVQGRFISQTDLKNKAYVVVVDKLLAEKTVLRLEVNLI</sequence>
<dbReference type="Proteomes" id="UP001164745">
    <property type="component" value="Chromosome"/>
</dbReference>
<reference evidence="1" key="1">
    <citation type="submission" date="2022-12" db="EMBL/GenBank/DDBJ databases">
        <authorList>
            <person name="Bing R.G."/>
            <person name="Willard D.J."/>
            <person name="Manesh M.J.H."/>
            <person name="Laemthong T."/>
            <person name="Crosby J.R."/>
            <person name="Kelly R.M."/>
        </authorList>
    </citation>
    <scope>NUCLEOTIDE SEQUENCE</scope>
    <source>
        <strain evidence="1">DSM 8991</strain>
    </source>
</reference>
<evidence type="ECO:0000313" key="2">
    <source>
        <dbReference type="Proteomes" id="UP001164745"/>
    </source>
</evidence>
<dbReference type="EMBL" id="CP113864">
    <property type="protein sequence ID" value="WAM31780.1"/>
    <property type="molecule type" value="Genomic_DNA"/>
</dbReference>
<protein>
    <submittedName>
        <fullName evidence="1">ABC transporter permease</fullName>
    </submittedName>
</protein>
<evidence type="ECO:0000313" key="1">
    <source>
        <dbReference type="EMBL" id="WAM31780.1"/>
    </source>
</evidence>
<gene>
    <name evidence="1" type="ORF">OTJ99_000232</name>
</gene>